<keyword evidence="1" id="KW-0472">Membrane</keyword>
<accession>A0A6U6FE07</accession>
<name>A0A6U6FE07_9STRA</name>
<proteinExistence type="predicted"/>
<gene>
    <name evidence="2" type="ORF">OAUR00152_LOCUS17968</name>
    <name evidence="3" type="ORF">OAUR00152_LOCUS17969</name>
</gene>
<organism evidence="2">
    <name type="scientific">Odontella aurita</name>
    <dbReference type="NCBI Taxonomy" id="265563"/>
    <lineage>
        <taxon>Eukaryota</taxon>
        <taxon>Sar</taxon>
        <taxon>Stramenopiles</taxon>
        <taxon>Ochrophyta</taxon>
        <taxon>Bacillariophyta</taxon>
        <taxon>Mediophyceae</taxon>
        <taxon>Biddulphiophycidae</taxon>
        <taxon>Eupodiscales</taxon>
        <taxon>Odontellaceae</taxon>
        <taxon>Odontella</taxon>
    </lineage>
</organism>
<dbReference type="EMBL" id="HBKQ01026566">
    <property type="protein sequence ID" value="CAE2244474.1"/>
    <property type="molecule type" value="Transcribed_RNA"/>
</dbReference>
<keyword evidence="1" id="KW-1133">Transmembrane helix</keyword>
<feature type="transmembrane region" description="Helical" evidence="1">
    <location>
        <begin position="54"/>
        <end position="72"/>
    </location>
</feature>
<keyword evidence="1" id="KW-0812">Transmembrane</keyword>
<dbReference type="EMBL" id="HBKQ01026567">
    <property type="protein sequence ID" value="CAE2244476.1"/>
    <property type="molecule type" value="Transcribed_RNA"/>
</dbReference>
<evidence type="ECO:0000313" key="2">
    <source>
        <dbReference type="EMBL" id="CAE2244474.1"/>
    </source>
</evidence>
<sequence>MRACTHIFIRARPKENPRQGEIQRPAKVTLKKVEKEDDWIVHDVRPPAHSTRSVLLLSSMICFTVFSPWAILLDHVEVTRQVFRSNFEIVLHQCAHTRGILDKSRVLNTMR</sequence>
<protein>
    <submittedName>
        <fullName evidence="2">Uncharacterized protein</fullName>
    </submittedName>
</protein>
<reference evidence="2" key="1">
    <citation type="submission" date="2021-01" db="EMBL/GenBank/DDBJ databases">
        <authorList>
            <person name="Corre E."/>
            <person name="Pelletier E."/>
            <person name="Niang G."/>
            <person name="Scheremetjew M."/>
            <person name="Finn R."/>
            <person name="Kale V."/>
            <person name="Holt S."/>
            <person name="Cochrane G."/>
            <person name="Meng A."/>
            <person name="Brown T."/>
            <person name="Cohen L."/>
        </authorList>
    </citation>
    <scope>NUCLEOTIDE SEQUENCE</scope>
    <source>
        <strain evidence="2">Isolate 1302-5</strain>
    </source>
</reference>
<evidence type="ECO:0000313" key="3">
    <source>
        <dbReference type="EMBL" id="CAE2244476.1"/>
    </source>
</evidence>
<evidence type="ECO:0000256" key="1">
    <source>
        <dbReference type="SAM" id="Phobius"/>
    </source>
</evidence>
<dbReference type="AlphaFoldDB" id="A0A6U6FE07"/>